<accession>A0AA36J5Z3</accession>
<keyword evidence="1" id="KW-0732">Signal</keyword>
<protein>
    <recommendedName>
        <fullName evidence="4">Glycosyltransferase</fullName>
    </recommendedName>
</protein>
<evidence type="ECO:0000313" key="2">
    <source>
        <dbReference type="EMBL" id="CAJ1400217.1"/>
    </source>
</evidence>
<evidence type="ECO:0000256" key="1">
    <source>
        <dbReference type="SAM" id="SignalP"/>
    </source>
</evidence>
<dbReference type="AlphaFoldDB" id="A0AA36J5Z3"/>
<proteinExistence type="predicted"/>
<name>A0AA36J5Z3_9DINO</name>
<feature type="chain" id="PRO_5041249433" description="Glycosyltransferase" evidence="1">
    <location>
        <begin position="19"/>
        <end position="576"/>
    </location>
</feature>
<comment type="caution">
    <text evidence="2">The sequence shown here is derived from an EMBL/GenBank/DDBJ whole genome shotgun (WGS) entry which is preliminary data.</text>
</comment>
<organism evidence="2 3">
    <name type="scientific">Effrenium voratum</name>
    <dbReference type="NCBI Taxonomy" id="2562239"/>
    <lineage>
        <taxon>Eukaryota</taxon>
        <taxon>Sar</taxon>
        <taxon>Alveolata</taxon>
        <taxon>Dinophyceae</taxon>
        <taxon>Suessiales</taxon>
        <taxon>Symbiodiniaceae</taxon>
        <taxon>Effrenium</taxon>
    </lineage>
</organism>
<evidence type="ECO:0000313" key="3">
    <source>
        <dbReference type="Proteomes" id="UP001178507"/>
    </source>
</evidence>
<dbReference type="Proteomes" id="UP001178507">
    <property type="component" value="Unassembled WGS sequence"/>
</dbReference>
<sequence length="576" mass="64515">MRVLFTALLAGRCVEVVALPPFATDDSAECVHFHRPGRILVYHEDTPIFPIGISVPSDMVMDSIPRKVRVHADFVGSRRGGEASEYKFGPMEEQRYQDFYRRHRFAATKRKGGWDATRHAEILAMGTVPTFAGLAEAPFLAVPFVPKARILRAEAQLLPYSKRLEAVYNATVHQLLDHTRRCLTAESMAARVLRAMGLWPTSRPLRLLYVTCGFGFTGIGDGWQGPVSIGIFLGLHALLRHIPGSRIVDAPAMDPNPEVWPETVPRSNFWYLARDSDPWISEEDLRYRMYGYGFSYARRLSAEELATQGERDGVPESLARHQFDGIIYGKVGPGQACDPLPFFDDVISAGYPFERVALIYGGDFGLETKQVAQHARIFSGHGLLFFREMMAPPAAFRWVPARVLPRACYADVRWKQFFQLWRQRLACWACRDVDLAVLQLWEPLRALSEGVHWAGAHLPPCWSGLVLLAVPVLADAMQAASLETRDLRCRFFRLQLRKASKRLSFAPRRGRWRLRVGAGAFREAFGVAPWEVAALVASACGGANGGLFDARFTGDGRALRKLRVKGKDSEGESDEP</sequence>
<feature type="signal peptide" evidence="1">
    <location>
        <begin position="1"/>
        <end position="18"/>
    </location>
</feature>
<dbReference type="EMBL" id="CAUJNA010003363">
    <property type="protein sequence ID" value="CAJ1400217.1"/>
    <property type="molecule type" value="Genomic_DNA"/>
</dbReference>
<gene>
    <name evidence="2" type="ORF">EVOR1521_LOCUS23602</name>
</gene>
<reference evidence="2" key="1">
    <citation type="submission" date="2023-08" db="EMBL/GenBank/DDBJ databases">
        <authorList>
            <person name="Chen Y."/>
            <person name="Shah S."/>
            <person name="Dougan E. K."/>
            <person name="Thang M."/>
            <person name="Chan C."/>
        </authorList>
    </citation>
    <scope>NUCLEOTIDE SEQUENCE</scope>
</reference>
<keyword evidence="3" id="KW-1185">Reference proteome</keyword>
<evidence type="ECO:0008006" key="4">
    <source>
        <dbReference type="Google" id="ProtNLM"/>
    </source>
</evidence>